<dbReference type="RefSeq" id="WP_263797823.1">
    <property type="nucleotide sequence ID" value="NZ_AP027141.1"/>
</dbReference>
<sequence length="148" mass="16558">MVASHIEEPPLLNSDLDPVRYEWRGSFGNQEVNALHAEAFEHRLADVDWDGQLGRLSLGWVTARDDQGLVGFVNIIWDGLVHAFVQDTIVAVRARRRGVGVRLIEVARDSSAAAGCEWLHVDFEPHLTDFYFDACGFAPTNAGLMRLR</sequence>
<evidence type="ECO:0000313" key="3">
    <source>
        <dbReference type="Proteomes" id="UP001317779"/>
    </source>
</evidence>
<evidence type="ECO:0000313" key="2">
    <source>
        <dbReference type="EMBL" id="BDV31588.1"/>
    </source>
</evidence>
<dbReference type="SUPFAM" id="SSF55729">
    <property type="entry name" value="Acyl-CoA N-acyltransferases (Nat)"/>
    <property type="match status" value="1"/>
</dbReference>
<proteinExistence type="predicted"/>
<name>A0ABM8E0X3_9MICO</name>
<dbReference type="Gene3D" id="3.40.630.30">
    <property type="match status" value="1"/>
</dbReference>
<evidence type="ECO:0000259" key="1">
    <source>
        <dbReference type="PROSITE" id="PS51186"/>
    </source>
</evidence>
<accession>A0ABM8E0X3</accession>
<dbReference type="Pfam" id="PF00583">
    <property type="entry name" value="Acetyltransf_1"/>
    <property type="match status" value="1"/>
</dbReference>
<reference evidence="2 3" key="1">
    <citation type="submission" date="2022-12" db="EMBL/GenBank/DDBJ databases">
        <title>Microbacterium terricola strain KV-448 chromosome, complete genome.</title>
        <authorList>
            <person name="Oshima T."/>
            <person name="Moriya T."/>
            <person name="Bessho Y."/>
        </authorList>
    </citation>
    <scope>NUCLEOTIDE SEQUENCE [LARGE SCALE GENOMIC DNA]</scope>
    <source>
        <strain evidence="2 3">KV-448</strain>
    </source>
</reference>
<dbReference type="PROSITE" id="PS51186">
    <property type="entry name" value="GNAT"/>
    <property type="match status" value="1"/>
</dbReference>
<dbReference type="EMBL" id="AP027141">
    <property type="protein sequence ID" value="BDV31588.1"/>
    <property type="molecule type" value="Genomic_DNA"/>
</dbReference>
<feature type="domain" description="N-acetyltransferase" evidence="1">
    <location>
        <begin position="6"/>
        <end position="148"/>
    </location>
</feature>
<keyword evidence="3" id="KW-1185">Reference proteome</keyword>
<organism evidence="2 3">
    <name type="scientific">Microbacterium terricola</name>
    <dbReference type="NCBI Taxonomy" id="344163"/>
    <lineage>
        <taxon>Bacteria</taxon>
        <taxon>Bacillati</taxon>
        <taxon>Actinomycetota</taxon>
        <taxon>Actinomycetes</taxon>
        <taxon>Micrococcales</taxon>
        <taxon>Microbacteriaceae</taxon>
        <taxon>Microbacterium</taxon>
    </lineage>
</organism>
<protein>
    <submittedName>
        <fullName evidence="2">N-acetyltransferase</fullName>
    </submittedName>
</protein>
<gene>
    <name evidence="2" type="ORF">Microterr_22480</name>
</gene>
<dbReference type="InterPro" id="IPR000182">
    <property type="entry name" value="GNAT_dom"/>
</dbReference>
<dbReference type="InterPro" id="IPR016181">
    <property type="entry name" value="Acyl_CoA_acyltransferase"/>
</dbReference>
<dbReference type="Proteomes" id="UP001317779">
    <property type="component" value="Chromosome"/>
</dbReference>